<dbReference type="CDD" id="cd07344">
    <property type="entry name" value="M48_yhfN_like"/>
    <property type="match status" value="1"/>
</dbReference>
<name>A0A0N9WFC4_9GAMM</name>
<proteinExistence type="predicted"/>
<dbReference type="KEGG" id="aei:AOY20_11625"/>
<dbReference type="PANTHER" id="PTHR30399:SF1">
    <property type="entry name" value="UTP PYROPHOSPHATASE"/>
    <property type="match status" value="1"/>
</dbReference>
<dbReference type="STRING" id="1324350.AOY20_11625"/>
<dbReference type="PANTHER" id="PTHR30399">
    <property type="entry name" value="UNCHARACTERIZED PROTEIN YGJP"/>
    <property type="match status" value="1"/>
</dbReference>
<dbReference type="AlphaFoldDB" id="A0A0N9WFC4"/>
<accession>A0A0N9WFC4</accession>
<evidence type="ECO:0000313" key="2">
    <source>
        <dbReference type="EMBL" id="ALH96127.1"/>
    </source>
</evidence>
<dbReference type="EMBL" id="CP012808">
    <property type="protein sequence ID" value="ALH96127.1"/>
    <property type="molecule type" value="Genomic_DNA"/>
</dbReference>
<dbReference type="RefSeq" id="WP_054582010.1">
    <property type="nucleotide sequence ID" value="NZ_CP012808.1"/>
</dbReference>
<evidence type="ECO:0000259" key="1">
    <source>
        <dbReference type="Pfam" id="PF01863"/>
    </source>
</evidence>
<sequence length="225" mass="26884">MTLADLPEIQIKRHMRATSLKLRVEPNQIRLTVPVFCTQKQIQNFLDQSTDWLIETWQKQQNQVNNQEKTLPDSLKLFNLNNEIKIVYQKQKSSFIWDEKSLTLSVSDRDPEQYLRIFIIAYAKTYLPICLTEISRKIGLSFEKCTIRQPKTRWGSCSVRKDIMLNSALVLCEKKLVEYVCIHELAHTKYFDHSIQFWTEVEKHDSNFKNNRKELKAIQMPFWWR</sequence>
<dbReference type="Proteomes" id="UP000064939">
    <property type="component" value="Chromosome"/>
</dbReference>
<organism evidence="2 3">
    <name type="scientific">Acinetobacter equi</name>
    <dbReference type="NCBI Taxonomy" id="1324350"/>
    <lineage>
        <taxon>Bacteria</taxon>
        <taxon>Pseudomonadati</taxon>
        <taxon>Pseudomonadota</taxon>
        <taxon>Gammaproteobacteria</taxon>
        <taxon>Moraxellales</taxon>
        <taxon>Moraxellaceae</taxon>
        <taxon>Acinetobacter</taxon>
    </lineage>
</organism>
<evidence type="ECO:0000313" key="3">
    <source>
        <dbReference type="Proteomes" id="UP000064939"/>
    </source>
</evidence>
<reference evidence="2 3" key="1">
    <citation type="journal article" date="2015" name="Int. J. Syst. Evol. Microbiol.">
        <title>Acinetobacter equi sp. nov. isolated from horse faeces.</title>
        <authorList>
            <person name="Poppel M.T."/>
            <person name="Skiebe E."/>
            <person name="Laue M."/>
            <person name="Bergmann H."/>
            <person name="Ebersberger I."/>
            <person name="Garn T."/>
            <person name="Fruth A."/>
            <person name="Baumgardt S."/>
            <person name="Busse H.J."/>
            <person name="Wilharm G."/>
        </authorList>
    </citation>
    <scope>NUCLEOTIDE SEQUENCE [LARGE SCALE GENOMIC DNA]</scope>
    <source>
        <strain evidence="2 3">114</strain>
    </source>
</reference>
<protein>
    <recommendedName>
        <fullName evidence="1">YgjP-like metallopeptidase domain-containing protein</fullName>
    </recommendedName>
</protein>
<gene>
    <name evidence="2" type="ORF">AOY20_11625</name>
</gene>
<dbReference type="InterPro" id="IPR002725">
    <property type="entry name" value="YgjP-like_metallopeptidase"/>
</dbReference>
<keyword evidence="3" id="KW-1185">Reference proteome</keyword>
<dbReference type="Gene3D" id="3.30.2010.10">
    <property type="entry name" value="Metalloproteases ('zincins'), catalytic domain"/>
    <property type="match status" value="1"/>
</dbReference>
<dbReference type="Pfam" id="PF01863">
    <property type="entry name" value="YgjP-like"/>
    <property type="match status" value="1"/>
</dbReference>
<dbReference type="InterPro" id="IPR053136">
    <property type="entry name" value="UTP_pyrophosphatase-like"/>
</dbReference>
<dbReference type="OrthoDB" id="9811177at2"/>
<feature type="domain" description="YgjP-like metallopeptidase" evidence="1">
    <location>
        <begin position="19"/>
        <end position="217"/>
    </location>
</feature>